<dbReference type="EMBL" id="QGKX02001347">
    <property type="protein sequence ID" value="KAF3526815.1"/>
    <property type="molecule type" value="Genomic_DNA"/>
</dbReference>
<organism evidence="1 2">
    <name type="scientific">Brassica cretica</name>
    <name type="common">Mustard</name>
    <dbReference type="NCBI Taxonomy" id="69181"/>
    <lineage>
        <taxon>Eukaryota</taxon>
        <taxon>Viridiplantae</taxon>
        <taxon>Streptophyta</taxon>
        <taxon>Embryophyta</taxon>
        <taxon>Tracheophyta</taxon>
        <taxon>Spermatophyta</taxon>
        <taxon>Magnoliopsida</taxon>
        <taxon>eudicotyledons</taxon>
        <taxon>Gunneridae</taxon>
        <taxon>Pentapetalae</taxon>
        <taxon>rosids</taxon>
        <taxon>malvids</taxon>
        <taxon>Brassicales</taxon>
        <taxon>Brassicaceae</taxon>
        <taxon>Brassiceae</taxon>
        <taxon>Brassica</taxon>
    </lineage>
</organism>
<accession>A0A8S9PXN8</accession>
<evidence type="ECO:0000313" key="1">
    <source>
        <dbReference type="EMBL" id="KAF3526815.1"/>
    </source>
</evidence>
<name>A0A8S9PXN8_BRACR</name>
<dbReference type="Proteomes" id="UP000712600">
    <property type="component" value="Unassembled WGS sequence"/>
</dbReference>
<dbReference type="AlphaFoldDB" id="A0A8S9PXN8"/>
<sequence>MNLELHTDGRERAVVGCELNWTGRVCFLSGLQAADRDCELVDLEHELAVIRTEAGVF</sequence>
<evidence type="ECO:0000313" key="2">
    <source>
        <dbReference type="Proteomes" id="UP000712600"/>
    </source>
</evidence>
<reference evidence="1" key="1">
    <citation type="submission" date="2019-12" db="EMBL/GenBank/DDBJ databases">
        <title>Genome sequencing and annotation of Brassica cretica.</title>
        <authorList>
            <person name="Studholme D.J."/>
            <person name="Sarris P."/>
        </authorList>
    </citation>
    <scope>NUCLEOTIDE SEQUENCE</scope>
    <source>
        <strain evidence="1">PFS-109/04</strain>
        <tissue evidence="1">Leaf</tissue>
    </source>
</reference>
<proteinExistence type="predicted"/>
<comment type="caution">
    <text evidence="1">The sequence shown here is derived from an EMBL/GenBank/DDBJ whole genome shotgun (WGS) entry which is preliminary data.</text>
</comment>
<gene>
    <name evidence="1" type="ORF">F2Q69_00049957</name>
</gene>
<protein>
    <submittedName>
        <fullName evidence="1">Uncharacterized protein</fullName>
    </submittedName>
</protein>